<dbReference type="InterPro" id="IPR001164">
    <property type="entry name" value="ArfGAP_dom"/>
</dbReference>
<sequence>PREKPVHNNEDKDVFISKLNRVIKQQATAQQQQQQQQPLRSIKKDEGKNYYSIEPVDDTQPLISPLIDDFSNTSLENGDAPILSDKTTDYLDIVRRNPSNSRCADCDCEHPTIAIMSWLLVICKKCAGK</sequence>
<accession>A0A820MLK7</accession>
<dbReference type="AlphaFoldDB" id="A0A820MLK7"/>
<gene>
    <name evidence="3" type="ORF">OKA104_LOCUS50017</name>
</gene>
<reference evidence="3" key="1">
    <citation type="submission" date="2021-02" db="EMBL/GenBank/DDBJ databases">
        <authorList>
            <person name="Nowell W R."/>
        </authorList>
    </citation>
    <scope>NUCLEOTIDE SEQUENCE</scope>
</reference>
<dbReference type="GO" id="GO:0005096">
    <property type="term" value="F:GTPase activator activity"/>
    <property type="evidence" value="ECO:0007669"/>
    <property type="project" value="InterPro"/>
</dbReference>
<name>A0A820MLK7_9BILA</name>
<dbReference type="InterPro" id="IPR037278">
    <property type="entry name" value="ARFGAP/RecO"/>
</dbReference>
<dbReference type="Gene3D" id="1.10.220.150">
    <property type="entry name" value="Arf GTPase activating protein"/>
    <property type="match status" value="1"/>
</dbReference>
<evidence type="ECO:0000256" key="1">
    <source>
        <dbReference type="SAM" id="MobiDB-lite"/>
    </source>
</evidence>
<organism evidence="3 4">
    <name type="scientific">Adineta steineri</name>
    <dbReference type="NCBI Taxonomy" id="433720"/>
    <lineage>
        <taxon>Eukaryota</taxon>
        <taxon>Metazoa</taxon>
        <taxon>Spiralia</taxon>
        <taxon>Gnathifera</taxon>
        <taxon>Rotifera</taxon>
        <taxon>Eurotatoria</taxon>
        <taxon>Bdelloidea</taxon>
        <taxon>Adinetida</taxon>
        <taxon>Adinetidae</taxon>
        <taxon>Adineta</taxon>
    </lineage>
</organism>
<dbReference type="EMBL" id="CAJOAY010024409">
    <property type="protein sequence ID" value="CAF4374490.1"/>
    <property type="molecule type" value="Genomic_DNA"/>
</dbReference>
<evidence type="ECO:0000313" key="3">
    <source>
        <dbReference type="EMBL" id="CAF4374490.1"/>
    </source>
</evidence>
<evidence type="ECO:0000313" key="4">
    <source>
        <dbReference type="Proteomes" id="UP000663881"/>
    </source>
</evidence>
<feature type="compositionally biased region" description="Low complexity" evidence="1">
    <location>
        <begin position="26"/>
        <end position="37"/>
    </location>
</feature>
<feature type="region of interest" description="Disordered" evidence="1">
    <location>
        <begin position="26"/>
        <end position="48"/>
    </location>
</feature>
<proteinExistence type="predicted"/>
<dbReference type="InterPro" id="IPR038508">
    <property type="entry name" value="ArfGAP_dom_sf"/>
</dbReference>
<feature type="non-terminal residue" evidence="3">
    <location>
        <position position="1"/>
    </location>
</feature>
<feature type="domain" description="Arf-GAP" evidence="2">
    <location>
        <begin position="91"/>
        <end position="128"/>
    </location>
</feature>
<protein>
    <recommendedName>
        <fullName evidence="2">Arf-GAP domain-containing protein</fullName>
    </recommendedName>
</protein>
<comment type="caution">
    <text evidence="3">The sequence shown here is derived from an EMBL/GenBank/DDBJ whole genome shotgun (WGS) entry which is preliminary data.</text>
</comment>
<dbReference type="Proteomes" id="UP000663881">
    <property type="component" value="Unassembled WGS sequence"/>
</dbReference>
<evidence type="ECO:0000259" key="2">
    <source>
        <dbReference type="Pfam" id="PF01412"/>
    </source>
</evidence>
<dbReference type="Pfam" id="PF01412">
    <property type="entry name" value="ArfGap"/>
    <property type="match status" value="1"/>
</dbReference>
<dbReference type="SUPFAM" id="SSF57863">
    <property type="entry name" value="ArfGap/RecO-like zinc finger"/>
    <property type="match status" value="1"/>
</dbReference>